<dbReference type="Proteomes" id="UP001500067">
    <property type="component" value="Unassembled WGS sequence"/>
</dbReference>
<keyword evidence="4" id="KW-1185">Reference proteome</keyword>
<gene>
    <name evidence="3" type="ORF">GCM10023093_26180</name>
</gene>
<evidence type="ECO:0000313" key="4">
    <source>
        <dbReference type="Proteomes" id="UP001500067"/>
    </source>
</evidence>
<proteinExistence type="predicted"/>
<comment type="caution">
    <text evidence="3">The sequence shown here is derived from an EMBL/GenBank/DDBJ whole genome shotgun (WGS) entry which is preliminary data.</text>
</comment>
<name>A0ABP8NNF4_9BACT</name>
<dbReference type="Pfam" id="PF18962">
    <property type="entry name" value="Por_Secre_tail"/>
    <property type="match status" value="1"/>
</dbReference>
<feature type="domain" description="Secretion system C-terminal sorting" evidence="2">
    <location>
        <begin position="2057"/>
        <end position="2127"/>
    </location>
</feature>
<dbReference type="InterPro" id="IPR026444">
    <property type="entry name" value="Secre_tail"/>
</dbReference>
<dbReference type="RefSeq" id="WP_345083944.1">
    <property type="nucleotide sequence ID" value="NZ_BAABFA010000019.1"/>
</dbReference>
<dbReference type="EMBL" id="BAABFA010000019">
    <property type="protein sequence ID" value="GAA4468491.1"/>
    <property type="molecule type" value="Genomic_DNA"/>
</dbReference>
<evidence type="ECO:0000259" key="2">
    <source>
        <dbReference type="Pfam" id="PF18962"/>
    </source>
</evidence>
<keyword evidence="1" id="KW-0732">Signal</keyword>
<feature type="chain" id="PRO_5046024270" description="Secretion system C-terminal sorting domain-containing protein" evidence="1">
    <location>
        <begin position="20"/>
        <end position="2129"/>
    </location>
</feature>
<reference evidence="4" key="1">
    <citation type="journal article" date="2019" name="Int. J. Syst. Evol. Microbiol.">
        <title>The Global Catalogue of Microorganisms (GCM) 10K type strain sequencing project: providing services to taxonomists for standard genome sequencing and annotation.</title>
        <authorList>
            <consortium name="The Broad Institute Genomics Platform"/>
            <consortium name="The Broad Institute Genome Sequencing Center for Infectious Disease"/>
            <person name="Wu L."/>
            <person name="Ma J."/>
        </authorList>
    </citation>
    <scope>NUCLEOTIDE SEQUENCE [LARGE SCALE GENOMIC DNA]</scope>
    <source>
        <strain evidence="4">JCM 32105</strain>
    </source>
</reference>
<evidence type="ECO:0000313" key="3">
    <source>
        <dbReference type="EMBL" id="GAA4468491.1"/>
    </source>
</evidence>
<accession>A0ABP8NNF4</accession>
<organism evidence="3 4">
    <name type="scientific">Nemorincola caseinilytica</name>
    <dbReference type="NCBI Taxonomy" id="2054315"/>
    <lineage>
        <taxon>Bacteria</taxon>
        <taxon>Pseudomonadati</taxon>
        <taxon>Bacteroidota</taxon>
        <taxon>Chitinophagia</taxon>
        <taxon>Chitinophagales</taxon>
        <taxon>Chitinophagaceae</taxon>
        <taxon>Nemorincola</taxon>
    </lineage>
</organism>
<protein>
    <recommendedName>
        <fullName evidence="2">Secretion system C-terminal sorting domain-containing protein</fullName>
    </recommendedName>
</protein>
<evidence type="ECO:0000256" key="1">
    <source>
        <dbReference type="SAM" id="SignalP"/>
    </source>
</evidence>
<sequence>MKKLYLLLVVCLCAIEASATTYTNIASRPLNVAANWTTNGLAAGGTAATDFATPGDVFILANAPATTSLTTDWTLGAVTLNITRAVTFNGGRAVILNGTTATANNTLTFSAAGNTLTVGNGTDATTLSTTGRITFSVATATLTINALATVDMQATGSTLAHPGTIIANNGTLKTASTSATALPASKDYTNGGVCTGTVSFYSAAAQTIPAGTYYDVSTSGGGIKTIGISTVRHELNAGTGTSVRPSAITTVVTGTGATITGSGTVIVTATSATALTTQYAFTTYTLTGLTVDFNSTTAQSIAASATVGNYGNLSITTTTAGLKTLLGDITVLGNVSVNATTAHNALDASASNYQITLGGNWTNKSTSGSTALFVGRAGTVTFNGTGVQNIGVNGGTSYPNFYNLTNSNTTNVLNLNSNVNLAGSMTINAGGTVNAGSSTMTVGGNWTNNGTFTAGTGTVNFNSTPSHSVTGIMTGANKFNNLTCSSATPSVISFSGNVEVAGNLTMSGTGTFSAPPILQVGGNFAHTAGTFTANGGEVILNGTATQTLPGSVATVFKTLTIDNTTPRTLTSNGIITIGNAFTLPQNITWNTTTFAVTDSSDFTNNGTYTATTQALKVLGNFINGNTGSFTSGTGTTAVTITGDLTNNGTFNGSTGTVILNGTGTRNITGSMTSPSAFNNLTFNNAAGIWNFSNDATVKGAFTITTGTVNAPAGTLYIGGNFAHTAGTFNANGGTVDLNGAANQSIPGTLATTFRTLIISGSSRTITVNRALTVGAALTIPAGITVTAAANAITDSSDLINNGTYTTTTQALKVMGDLTNTGTFTSSSGTAAVTVNGNFTNSGTYTSSGAGVISIGGNYANTGTFTANTGTVKFAATTAGRTLTGNMTGTSKFRSLTFVGVGGTWSFGGDAELGGILTITSGTVTAPSGTLKVAGNFAKATAGVFTHNNGTVEMNGTAAQSIPGATITFHNLSIANTTATVTANAAMTVNNMFTSAAGSTLNMSTRALSGTYDATGHNGTLLTQATSSAVPTGKTWGGTVNFNATAAQAVARGTYNNLTLTGTTAVKTLGAGAMTVNGDFTLISTTGITALAGALDVNGNIRIKGTTGNNILDASASNYQINCGGNWIDSSTTATDLFNERSGTVIFDGSSAQRIYTIAGSVLPTFYNVTINNTNSPLAVNTNTNISGTLSLAANTVLSPDAGVVFNTLAAAGTVSGSGTLQVTRTAATADYSNQYKFTTNTLGTITVDYAGAGAQDINTLTYGTLKTSGSGTKTATGNITLNSALNIGSGTLLDLGNSYTLGGSASTFTVDGTLQTAMPTTTGTAIPSGKTWSGTGTVAYNAATGQQTIVSGTYNNLTLGNSSNTDTIIATVTVNGTLTLGKLSLGNNNIILGSSATIWGASASNYIVTNGTGRIRKQFIADGSFTYPTGDAGGHYSPIQLNMSGSGYSGAYADAGTVAAVHPSNASANNYLGRYWTIALNGITAPSYSVTGTYVSADVNGFATSILSAVYTGSLPWVEFSGADSVANTVTATGLSNTTVALSGTDAVPVASIWNGTTWSNGTPGSATDVTITSTVVPTPATFSVHDLTISSGVSLNTGTTASVTITGDLINNGKGLSGTGTVIFAKAGTSAITGDTVAFGGTIRVNSGCTLQTNEKLRLSSRATYTGVIGESYGTISGRVIVERYNAPRRAYRFFAHPYTSAISLSQLTDMIDITGGSVANGYTATPSNSPSAFWFNPLIADTVTVGTNSGWVAFSGPLTNTNWNRYQMARVMVRGAKGQGLTSASYTPLSVILSTKGEVNQGTQVITLTKGTNSQFVTCGNPYPCGVQMSTVTKGTSINANYTVWDPSLGTAGAYVSVPFGMSYVLPPFAAISTTATDNTDNTLTFHESDKVSTFTTLFRSAPMPSWVELQIADSNKDWDRVLLHLDGAATATQDATDAVKLSNPDLDLYTLSADNARLAIDARPYSADISIPLGIASMEYGSYVIRTGMYGITADNALYLHDKYLNRTVRLKEGTEYWFDITADPASQGEQRFELNTSSVNALAGNTDLLQLSPNPAQGSVQLSYHDIAETGQVTITNVTGQVVYADTVPAGTGNITISLQNIPAGIYLVKLTSGNVMHTQKLIKN</sequence>
<dbReference type="NCBIfam" id="TIGR04183">
    <property type="entry name" value="Por_Secre_tail"/>
    <property type="match status" value="1"/>
</dbReference>
<feature type="signal peptide" evidence="1">
    <location>
        <begin position="1"/>
        <end position="19"/>
    </location>
</feature>